<evidence type="ECO:0000313" key="6">
    <source>
        <dbReference type="Proteomes" id="UP001205185"/>
    </source>
</evidence>
<comment type="caution">
    <text evidence="5">The sequence shown here is derived from an EMBL/GenBank/DDBJ whole genome shotgun (WGS) entry which is preliminary data.</text>
</comment>
<accession>A0ABT1IF15</accession>
<dbReference type="InterPro" id="IPR002645">
    <property type="entry name" value="STAS_dom"/>
</dbReference>
<dbReference type="PROSITE" id="PS50801">
    <property type="entry name" value="STAS"/>
    <property type="match status" value="1"/>
</dbReference>
<evidence type="ECO:0000256" key="1">
    <source>
        <dbReference type="ARBA" id="ARBA00009013"/>
    </source>
</evidence>
<comment type="similarity">
    <text evidence="1 2">Belongs to the anti-sigma-factor antagonist family.</text>
</comment>
<evidence type="ECO:0000256" key="3">
    <source>
        <dbReference type="SAM" id="MobiDB-lite"/>
    </source>
</evidence>
<reference evidence="5 6" key="1">
    <citation type="submission" date="2022-06" db="EMBL/GenBank/DDBJ databases">
        <title>Genomic Encyclopedia of Archaeal and Bacterial Type Strains, Phase II (KMG-II): from individual species to whole genera.</title>
        <authorList>
            <person name="Goeker M."/>
        </authorList>
    </citation>
    <scope>NUCLEOTIDE SEQUENCE [LARGE SCALE GENOMIC DNA]</scope>
    <source>
        <strain evidence="5 6">DSM 44255</strain>
    </source>
</reference>
<feature type="region of interest" description="Disordered" evidence="3">
    <location>
        <begin position="1"/>
        <end position="27"/>
    </location>
</feature>
<proteinExistence type="inferred from homology"/>
<dbReference type="EMBL" id="JAMTCO010000009">
    <property type="protein sequence ID" value="MCP2271238.1"/>
    <property type="molecule type" value="Genomic_DNA"/>
</dbReference>
<sequence length="144" mass="15398">MVPRSRTPAIPLPAPRPPGTRERSAATTRVEPVGPWAVLVTVRGEVDLVTAAATRRALLAALAAPEPLLLVVDLSEVDFLAAVGLSALVELRDLACARAVDLRLVVGGRAVPRLLDVTGLRRTFRLHSDVDEPLGPHRQSARSR</sequence>
<keyword evidence="6" id="KW-1185">Reference proteome</keyword>
<evidence type="ECO:0000313" key="5">
    <source>
        <dbReference type="EMBL" id="MCP2271238.1"/>
    </source>
</evidence>
<dbReference type="Proteomes" id="UP001205185">
    <property type="component" value="Unassembled WGS sequence"/>
</dbReference>
<evidence type="ECO:0000259" key="4">
    <source>
        <dbReference type="PROSITE" id="PS50801"/>
    </source>
</evidence>
<dbReference type="RefSeq" id="WP_253888197.1">
    <property type="nucleotide sequence ID" value="NZ_BAAAVB010000027.1"/>
</dbReference>
<gene>
    <name evidence="5" type="ORF">LV75_003752</name>
</gene>
<evidence type="ECO:0000256" key="2">
    <source>
        <dbReference type="RuleBase" id="RU003749"/>
    </source>
</evidence>
<dbReference type="Pfam" id="PF01740">
    <property type="entry name" value="STAS"/>
    <property type="match status" value="1"/>
</dbReference>
<dbReference type="PANTHER" id="PTHR33495">
    <property type="entry name" value="ANTI-SIGMA FACTOR ANTAGONIST TM_1081-RELATED-RELATED"/>
    <property type="match status" value="1"/>
</dbReference>
<dbReference type="InterPro" id="IPR036513">
    <property type="entry name" value="STAS_dom_sf"/>
</dbReference>
<dbReference type="Gene3D" id="3.30.750.24">
    <property type="entry name" value="STAS domain"/>
    <property type="match status" value="1"/>
</dbReference>
<name>A0ABT1IF15_9PSEU</name>
<dbReference type="SUPFAM" id="SSF52091">
    <property type="entry name" value="SpoIIaa-like"/>
    <property type="match status" value="1"/>
</dbReference>
<dbReference type="NCBIfam" id="TIGR00377">
    <property type="entry name" value="ant_ant_sig"/>
    <property type="match status" value="1"/>
</dbReference>
<dbReference type="CDD" id="cd07043">
    <property type="entry name" value="STAS_anti-anti-sigma_factors"/>
    <property type="match status" value="1"/>
</dbReference>
<dbReference type="PANTHER" id="PTHR33495:SF13">
    <property type="entry name" value="ANTI-SIGMA-F FACTOR ANTAGONIST RSFB"/>
    <property type="match status" value="1"/>
</dbReference>
<organism evidence="5 6">
    <name type="scientific">Actinokineospora diospyrosa</name>
    <dbReference type="NCBI Taxonomy" id="103728"/>
    <lineage>
        <taxon>Bacteria</taxon>
        <taxon>Bacillati</taxon>
        <taxon>Actinomycetota</taxon>
        <taxon>Actinomycetes</taxon>
        <taxon>Pseudonocardiales</taxon>
        <taxon>Pseudonocardiaceae</taxon>
        <taxon>Actinokineospora</taxon>
    </lineage>
</organism>
<dbReference type="InterPro" id="IPR003658">
    <property type="entry name" value="Anti-sigma_ant"/>
</dbReference>
<protein>
    <recommendedName>
        <fullName evidence="2">Anti-sigma factor antagonist</fullName>
    </recommendedName>
</protein>
<feature type="domain" description="STAS" evidence="4">
    <location>
        <begin position="38"/>
        <end position="137"/>
    </location>
</feature>